<accession>A0ABS4E8L1</accession>
<dbReference type="EMBL" id="JAGGJX010000001">
    <property type="protein sequence ID" value="MBP1854272.1"/>
    <property type="molecule type" value="Genomic_DNA"/>
</dbReference>
<dbReference type="InterPro" id="IPR025647">
    <property type="entry name" value="YceG_bac"/>
</dbReference>
<feature type="domain" description="Putative component of 'biosynthetic module'" evidence="1">
    <location>
        <begin position="271"/>
        <end position="487"/>
    </location>
</feature>
<reference evidence="2 3" key="1">
    <citation type="submission" date="2021-03" db="EMBL/GenBank/DDBJ databases">
        <title>Genomic Encyclopedia of Type Strains, Phase IV (KMG-IV): sequencing the most valuable type-strain genomes for metagenomic binning, comparative biology and taxonomic classification.</title>
        <authorList>
            <person name="Goeker M."/>
        </authorList>
    </citation>
    <scope>NUCLEOTIDE SEQUENCE [LARGE SCALE GENOMIC DNA]</scope>
    <source>
        <strain evidence="2 3">DSM 1289</strain>
    </source>
</reference>
<evidence type="ECO:0000313" key="3">
    <source>
        <dbReference type="Proteomes" id="UP000767291"/>
    </source>
</evidence>
<feature type="domain" description="Putative component of 'biosynthetic module'" evidence="1">
    <location>
        <begin position="2"/>
        <end position="246"/>
    </location>
</feature>
<keyword evidence="3" id="KW-1185">Reference proteome</keyword>
<organism evidence="2 3">
    <name type="scientific">Metaclostridioides mangenotii</name>
    <dbReference type="NCBI Taxonomy" id="1540"/>
    <lineage>
        <taxon>Bacteria</taxon>
        <taxon>Bacillati</taxon>
        <taxon>Bacillota</taxon>
        <taxon>Clostridia</taxon>
        <taxon>Peptostreptococcales</taxon>
        <taxon>Peptostreptococcaceae</taxon>
        <taxon>Metaclostridioides</taxon>
    </lineage>
</organism>
<proteinExistence type="predicted"/>
<dbReference type="Proteomes" id="UP000767291">
    <property type="component" value="Unassembled WGS sequence"/>
</dbReference>
<evidence type="ECO:0000313" key="2">
    <source>
        <dbReference type="EMBL" id="MBP1854272.1"/>
    </source>
</evidence>
<dbReference type="Pfam" id="PF14266">
    <property type="entry name" value="YceG_bac"/>
    <property type="match status" value="2"/>
</dbReference>
<dbReference type="RefSeq" id="WP_209455814.1">
    <property type="nucleotide sequence ID" value="NZ_BAAACS010000017.1"/>
</dbReference>
<evidence type="ECO:0000259" key="1">
    <source>
        <dbReference type="Pfam" id="PF14266"/>
    </source>
</evidence>
<name>A0ABS4E8L1_9FIRM</name>
<protein>
    <recommendedName>
        <fullName evidence="1">Putative component of 'biosynthetic module' domain-containing protein</fullName>
    </recommendedName>
</protein>
<sequence length="520" mass="60908">MKDSSVFGKIFSSQSDRGNYTPSKAYLSYFILYFGVGEENLYNLEIYKTNYNIENRKDIALFTETIPNPSDFDLINYFKDGLKNYRNSLEELDLEIIKNEEINLKIKRAMDLVLDEEKSEFANDRVKQNFIIKLMSWINEYIGELNIDKNDPPKVVFYGDAKKHELLFMLTLHLSGFDILYLNPNSKADTSFLKQDKHNIEIEEGNIVDEVISFEDRNEMGEKVDKGSIKKAYTIGAEASKRISEELLNESGFIKPWQLQDRMIKNLLLSTTVDEISIYWNEPSKLRPGFKFDSYFVDMPVFFSKIDGIYSDKMEYVEFIDKLRNSTYTYFIEYNGYTNVFAREFIKNAFSLSFLLSTDVKLDKKPIINNQDYTISTLSIQQQIMILEKVEELFEGNMFIEGLNIEDKIRGLYTVLHMDKQFVRMINNFDYSGINPKLVLYIGKSFLLSKEICFLMILLSKIGFDIIILSPGGENTVENIINSSLIDRHRLDRMEYDMRLNDLNEDVPLFKKLFGKRRKY</sequence>
<comment type="caution">
    <text evidence="2">The sequence shown here is derived from an EMBL/GenBank/DDBJ whole genome shotgun (WGS) entry which is preliminary data.</text>
</comment>
<gene>
    <name evidence="2" type="ORF">J2Z43_000662</name>
</gene>